<dbReference type="STRING" id="441959.B8MTV7"/>
<name>B8MTV7_TALSN</name>
<dbReference type="Gene3D" id="3.50.50.60">
    <property type="entry name" value="FAD/NAD(P)-binding domain"/>
    <property type="match status" value="1"/>
</dbReference>
<dbReference type="PRINTS" id="PR00419">
    <property type="entry name" value="ADXRDTASE"/>
</dbReference>
<dbReference type="PhylomeDB" id="B8MTV7"/>
<dbReference type="OMA" id="VVPWMMF"/>
<evidence type="ECO:0000313" key="2">
    <source>
        <dbReference type="Proteomes" id="UP000001745"/>
    </source>
</evidence>
<dbReference type="HOGENOM" id="CLU_019746_0_0_1"/>
<dbReference type="RefSeq" id="XP_002488154.1">
    <property type="nucleotide sequence ID" value="XM_002488109.1"/>
</dbReference>
<gene>
    <name evidence="1" type="ORF">TSTA_005370</name>
</gene>
<dbReference type="Pfam" id="PF13450">
    <property type="entry name" value="NAD_binding_8"/>
    <property type="match status" value="1"/>
</dbReference>
<dbReference type="GeneID" id="8105511"/>
<dbReference type="Gene3D" id="1.10.405.20">
    <property type="match status" value="1"/>
</dbReference>
<dbReference type="PANTHER" id="PTHR42923:SF20">
    <property type="entry name" value="FLAVIN-CONTAINING AMINE OXIDASEDEHYDROGENASE"/>
    <property type="match status" value="1"/>
</dbReference>
<dbReference type="GO" id="GO:0016491">
    <property type="term" value="F:oxidoreductase activity"/>
    <property type="evidence" value="ECO:0007669"/>
    <property type="project" value="TreeGrafter"/>
</dbReference>
<keyword evidence="2" id="KW-1185">Reference proteome</keyword>
<dbReference type="InterPro" id="IPR050464">
    <property type="entry name" value="Zeta_carotene_desat/Oxidored"/>
</dbReference>
<organism evidence="1 2">
    <name type="scientific">Talaromyces stipitatus (strain ATCC 10500 / CBS 375.48 / QM 6759 / NRRL 1006)</name>
    <name type="common">Penicillium stipitatum</name>
    <dbReference type="NCBI Taxonomy" id="441959"/>
    <lineage>
        <taxon>Eukaryota</taxon>
        <taxon>Fungi</taxon>
        <taxon>Dikarya</taxon>
        <taxon>Ascomycota</taxon>
        <taxon>Pezizomycotina</taxon>
        <taxon>Eurotiomycetes</taxon>
        <taxon>Eurotiomycetidae</taxon>
        <taxon>Eurotiales</taxon>
        <taxon>Trichocomaceae</taxon>
        <taxon>Talaromyces</taxon>
        <taxon>Talaromyces sect. Talaromyces</taxon>
    </lineage>
</organism>
<dbReference type="VEuPathDB" id="FungiDB:TSTA_005370"/>
<dbReference type="PANTHER" id="PTHR42923">
    <property type="entry name" value="PROTOPORPHYRINOGEN OXIDASE"/>
    <property type="match status" value="1"/>
</dbReference>
<protein>
    <submittedName>
        <fullName evidence="1">Flavin-containing amine oxidasedehydrogenase, putative</fullName>
    </submittedName>
</protein>
<accession>B8MTV7</accession>
<reference evidence="2" key="1">
    <citation type="journal article" date="2015" name="Genome Announc.">
        <title>Genome sequence of the AIDS-associated pathogen Penicillium marneffei (ATCC18224) and its near taxonomic relative Talaromyces stipitatus (ATCC10500).</title>
        <authorList>
            <person name="Nierman W.C."/>
            <person name="Fedorova-Abrams N.D."/>
            <person name="Andrianopoulos A."/>
        </authorList>
    </citation>
    <scope>NUCLEOTIDE SEQUENCE [LARGE SCALE GENOMIC DNA]</scope>
    <source>
        <strain evidence="2">ATCC 10500 / CBS 375.48 / QM 6759 / NRRL 1006</strain>
    </source>
</reference>
<evidence type="ECO:0000313" key="1">
    <source>
        <dbReference type="EMBL" id="EED12500.1"/>
    </source>
</evidence>
<sequence>MPEHMKKRVAVIGAGAAGMSCAVTLANHPDKFDITIFETAQHVGGQATAIDLDKSKYDASWLNDGVQGGSGIFRHTFNFFRHYGYEPQEVKLQISFGKGRENFWTNVFPSPLVDSCSAEIKKLGRVLKWIKYSLPLTGILPVQLVLRLCRFSTDFSNKMVLPLLALFLGTGNQTPNVPSALLERLFDDPNMSLWDYDPDTLLPNLPTMYTFPNLGAFYRDWAEDLRSKGVKFKMHCEVEIVQRDKKKVVLRTRRNKLDEHSRSKSNVTRILSETDSAEDVEEEFDELVLCTQAEDTLKLLGRHATWKERWVLGGAKYYNDITVTHSDSKYFQSIFESKYRDELCAEPTSTKRKDQISFATSEPQRRKDGWIGFQPMYYTHAYPTHLDRIEMGFDCTNYQYQFREDIEDGRPPPEHDRHVFQTIFLNDAEKHLWTIDDINKDKIIERKWWRQLGHRWQHYLRVIPGIMFINGKNRTLFGGSWTLVNMHEVACVSGIAAAYRLGAAYDAFDEFATDFFSMYLLLTHGVRYKASKK</sequence>
<proteinExistence type="predicted"/>
<dbReference type="PROSITE" id="PS51257">
    <property type="entry name" value="PROKAR_LIPOPROTEIN"/>
    <property type="match status" value="1"/>
</dbReference>
<dbReference type="SUPFAM" id="SSF51905">
    <property type="entry name" value="FAD/NAD(P)-binding domain"/>
    <property type="match status" value="1"/>
</dbReference>
<dbReference type="EMBL" id="EQ962660">
    <property type="protein sequence ID" value="EED12500.1"/>
    <property type="molecule type" value="Genomic_DNA"/>
</dbReference>
<dbReference type="InParanoid" id="B8MTV7"/>
<dbReference type="Proteomes" id="UP000001745">
    <property type="component" value="Unassembled WGS sequence"/>
</dbReference>
<dbReference type="AlphaFoldDB" id="B8MTV7"/>
<dbReference type="OrthoDB" id="2019015at2759"/>
<dbReference type="InterPro" id="IPR036188">
    <property type="entry name" value="FAD/NAD-bd_sf"/>
</dbReference>
<dbReference type="eggNOG" id="ENOG502QPN7">
    <property type="taxonomic scope" value="Eukaryota"/>
</dbReference>